<proteinExistence type="predicted"/>
<keyword evidence="2" id="KW-1185">Reference proteome</keyword>
<gene>
    <name evidence="1" type="ORF">NMOB1V02_LOCUS7092</name>
</gene>
<name>A0A7R9GG39_9CRUS</name>
<protein>
    <submittedName>
        <fullName evidence="1">Uncharacterized protein</fullName>
    </submittedName>
</protein>
<evidence type="ECO:0000313" key="1">
    <source>
        <dbReference type="EMBL" id="CAD7279419.1"/>
    </source>
</evidence>
<reference evidence="1" key="1">
    <citation type="submission" date="2020-11" db="EMBL/GenBank/DDBJ databases">
        <authorList>
            <person name="Tran Van P."/>
        </authorList>
    </citation>
    <scope>NUCLEOTIDE SEQUENCE</scope>
</reference>
<dbReference type="Proteomes" id="UP000678499">
    <property type="component" value="Unassembled WGS sequence"/>
</dbReference>
<evidence type="ECO:0000313" key="2">
    <source>
        <dbReference type="Proteomes" id="UP000678499"/>
    </source>
</evidence>
<dbReference type="EMBL" id="CAJPEX010001634">
    <property type="protein sequence ID" value="CAG0919571.1"/>
    <property type="molecule type" value="Genomic_DNA"/>
</dbReference>
<accession>A0A7R9GG39</accession>
<sequence>MSGFVTLSLAHDTREIVRRFRRKPANKTGSVRDMTGPTTAVVSLVLVVNSYVLLTAAASHDNQAKVFLLLDLA</sequence>
<dbReference type="EMBL" id="OA883671">
    <property type="protein sequence ID" value="CAD7279419.1"/>
    <property type="molecule type" value="Genomic_DNA"/>
</dbReference>
<dbReference type="AlphaFoldDB" id="A0A7R9GG39"/>
<organism evidence="1">
    <name type="scientific">Notodromas monacha</name>
    <dbReference type="NCBI Taxonomy" id="399045"/>
    <lineage>
        <taxon>Eukaryota</taxon>
        <taxon>Metazoa</taxon>
        <taxon>Ecdysozoa</taxon>
        <taxon>Arthropoda</taxon>
        <taxon>Crustacea</taxon>
        <taxon>Oligostraca</taxon>
        <taxon>Ostracoda</taxon>
        <taxon>Podocopa</taxon>
        <taxon>Podocopida</taxon>
        <taxon>Cypridocopina</taxon>
        <taxon>Cypridoidea</taxon>
        <taxon>Cyprididae</taxon>
        <taxon>Notodromas</taxon>
    </lineage>
</organism>